<protein>
    <submittedName>
        <fullName evidence="1">Uncharacterized protein</fullName>
    </submittedName>
</protein>
<dbReference type="EMBL" id="LXQA011185078">
    <property type="protein sequence ID" value="MCI88139.1"/>
    <property type="molecule type" value="Genomic_DNA"/>
</dbReference>
<evidence type="ECO:0000313" key="2">
    <source>
        <dbReference type="Proteomes" id="UP000265520"/>
    </source>
</evidence>
<keyword evidence="2" id="KW-1185">Reference proteome</keyword>
<comment type="caution">
    <text evidence="1">The sequence shown here is derived from an EMBL/GenBank/DDBJ whole genome shotgun (WGS) entry which is preliminary data.</text>
</comment>
<organism evidence="1 2">
    <name type="scientific">Trifolium medium</name>
    <dbReference type="NCBI Taxonomy" id="97028"/>
    <lineage>
        <taxon>Eukaryota</taxon>
        <taxon>Viridiplantae</taxon>
        <taxon>Streptophyta</taxon>
        <taxon>Embryophyta</taxon>
        <taxon>Tracheophyta</taxon>
        <taxon>Spermatophyta</taxon>
        <taxon>Magnoliopsida</taxon>
        <taxon>eudicotyledons</taxon>
        <taxon>Gunneridae</taxon>
        <taxon>Pentapetalae</taxon>
        <taxon>rosids</taxon>
        <taxon>fabids</taxon>
        <taxon>Fabales</taxon>
        <taxon>Fabaceae</taxon>
        <taxon>Papilionoideae</taxon>
        <taxon>50 kb inversion clade</taxon>
        <taxon>NPAAA clade</taxon>
        <taxon>Hologalegina</taxon>
        <taxon>IRL clade</taxon>
        <taxon>Trifolieae</taxon>
        <taxon>Trifolium</taxon>
    </lineage>
</organism>
<reference evidence="1 2" key="1">
    <citation type="journal article" date="2018" name="Front. Plant Sci.">
        <title>Red Clover (Trifolium pratense) and Zigzag Clover (T. medium) - A Picture of Genomic Similarities and Differences.</title>
        <authorList>
            <person name="Dluhosova J."/>
            <person name="Istvanek J."/>
            <person name="Nedelnik J."/>
            <person name="Repkova J."/>
        </authorList>
    </citation>
    <scope>NUCLEOTIDE SEQUENCE [LARGE SCALE GENOMIC DNA]</scope>
    <source>
        <strain evidence="2">cv. 10/8</strain>
        <tissue evidence="1">Leaf</tissue>
    </source>
</reference>
<sequence>KISHPYLEPLPPGDPPRPAELDAIIHEEADGQWMATFVTSMLDIRQFIRALMASGDIPQDSRPYRALQQIE</sequence>
<name>A0A392VL82_9FABA</name>
<evidence type="ECO:0000313" key="1">
    <source>
        <dbReference type="EMBL" id="MCI88139.1"/>
    </source>
</evidence>
<feature type="non-terminal residue" evidence="1">
    <location>
        <position position="1"/>
    </location>
</feature>
<feature type="non-terminal residue" evidence="1">
    <location>
        <position position="71"/>
    </location>
</feature>
<accession>A0A392VL82</accession>
<proteinExistence type="predicted"/>
<dbReference type="AlphaFoldDB" id="A0A392VL82"/>
<dbReference type="Proteomes" id="UP000265520">
    <property type="component" value="Unassembled WGS sequence"/>
</dbReference>